<proteinExistence type="predicted"/>
<gene>
    <name evidence="2" type="ORF">E6C76_20955</name>
</gene>
<dbReference type="Pfam" id="PF07883">
    <property type="entry name" value="Cupin_2"/>
    <property type="match status" value="1"/>
</dbReference>
<evidence type="ECO:0000313" key="2">
    <source>
        <dbReference type="EMBL" id="THF61066.1"/>
    </source>
</evidence>
<accession>A0A4S4AN58</accession>
<dbReference type="SUPFAM" id="SSF51182">
    <property type="entry name" value="RmlC-like cupins"/>
    <property type="match status" value="1"/>
</dbReference>
<dbReference type="PANTHER" id="PTHR43346">
    <property type="entry name" value="LIGAND BINDING DOMAIN PROTEIN, PUTATIVE (AFU_ORTHOLOGUE AFUA_6G14370)-RELATED"/>
    <property type="match status" value="1"/>
</dbReference>
<name>A0A4S4AN58_9RHOO</name>
<dbReference type="Proteomes" id="UP000308430">
    <property type="component" value="Unassembled WGS sequence"/>
</dbReference>
<reference evidence="2 3" key="1">
    <citation type="submission" date="2019-04" db="EMBL/GenBank/DDBJ databases">
        <title>Azoarcus nasutitermitis sp. nov. isolated from termite nest.</title>
        <authorList>
            <person name="Lin S.-Y."/>
            <person name="Hameed A."/>
            <person name="Hsu Y.-H."/>
            <person name="Young C.-C."/>
        </authorList>
    </citation>
    <scope>NUCLEOTIDE SEQUENCE [LARGE SCALE GENOMIC DNA]</scope>
    <source>
        <strain evidence="2 3">CC-YHH838</strain>
    </source>
</reference>
<protein>
    <submittedName>
        <fullName evidence="2">Cupin domain-containing protein</fullName>
    </submittedName>
</protein>
<comment type="caution">
    <text evidence="2">The sequence shown here is derived from an EMBL/GenBank/DDBJ whole genome shotgun (WGS) entry which is preliminary data.</text>
</comment>
<dbReference type="OrthoDB" id="116921at2"/>
<keyword evidence="3" id="KW-1185">Reference proteome</keyword>
<evidence type="ECO:0000259" key="1">
    <source>
        <dbReference type="Pfam" id="PF07883"/>
    </source>
</evidence>
<dbReference type="InterPro" id="IPR013096">
    <property type="entry name" value="Cupin_2"/>
</dbReference>
<feature type="domain" description="Cupin type-2" evidence="1">
    <location>
        <begin position="47"/>
        <end position="114"/>
    </location>
</feature>
<organism evidence="2 3">
    <name type="scientific">Pseudothauera nasutitermitis</name>
    <dbReference type="NCBI Taxonomy" id="2565930"/>
    <lineage>
        <taxon>Bacteria</taxon>
        <taxon>Pseudomonadati</taxon>
        <taxon>Pseudomonadota</taxon>
        <taxon>Betaproteobacteria</taxon>
        <taxon>Rhodocyclales</taxon>
        <taxon>Zoogloeaceae</taxon>
        <taxon>Pseudothauera</taxon>
    </lineage>
</organism>
<dbReference type="Gene3D" id="2.60.120.10">
    <property type="entry name" value="Jelly Rolls"/>
    <property type="match status" value="1"/>
</dbReference>
<dbReference type="InterPro" id="IPR014710">
    <property type="entry name" value="RmlC-like_jellyroll"/>
</dbReference>
<dbReference type="InterPro" id="IPR052538">
    <property type="entry name" value="Flavonoid_dioxygenase-like"/>
</dbReference>
<dbReference type="EMBL" id="SSOC01000010">
    <property type="protein sequence ID" value="THF61066.1"/>
    <property type="molecule type" value="Genomic_DNA"/>
</dbReference>
<dbReference type="AlphaFoldDB" id="A0A4S4AN58"/>
<dbReference type="PANTHER" id="PTHR43346:SF1">
    <property type="entry name" value="QUERCETIN 2,3-DIOXYGENASE-RELATED"/>
    <property type="match status" value="1"/>
</dbReference>
<evidence type="ECO:0000313" key="3">
    <source>
        <dbReference type="Proteomes" id="UP000308430"/>
    </source>
</evidence>
<sequence length="120" mass="13030">MCSEAVRGRLVHSPGQTPVCPARHTLTEARALVNGKTVGASQVELYLVEIHPGGEGLEDRHPGCEHGFFILDGEGEAYVEGERFTLRPEDSLFIPPGARHSVRPAGAQSLKMIVFMAPQR</sequence>
<dbReference type="InterPro" id="IPR011051">
    <property type="entry name" value="RmlC_Cupin_sf"/>
</dbReference>